<dbReference type="Proteomes" id="UP000184476">
    <property type="component" value="Unassembled WGS sequence"/>
</dbReference>
<dbReference type="RefSeq" id="WP_073155090.1">
    <property type="nucleotide sequence ID" value="NZ_FQVL01000007.1"/>
</dbReference>
<dbReference type="InterPro" id="IPR002734">
    <property type="entry name" value="RibDG_C"/>
</dbReference>
<dbReference type="OrthoDB" id="195113at2"/>
<dbReference type="AlphaFoldDB" id="A0A1M4YQ56"/>
<dbReference type="EMBL" id="FQVL01000007">
    <property type="protein sequence ID" value="SHF07813.1"/>
    <property type="molecule type" value="Genomic_DNA"/>
</dbReference>
<protein>
    <submittedName>
        <fullName evidence="2">Dihydrofolate reductase</fullName>
    </submittedName>
</protein>
<name>A0A1M4YQ56_9BACL</name>
<sequence>MGKLIANLSSTLDGIFTGPKGDENNMVSWAMPGIMDSNNDNLAMFQNADAILMGRVNYEGLASYWPYQKDDDWKDWADAMNQTQKYVASNKLTEVKWGDYSDTITLLNSDVMENVAKLKSEIKNEMIVSASAKLVQSLLKAGLVDELQILIHPIILGSGKRYFENISTQHNMKLVSTKVYKTSGSIKLRYEMVN</sequence>
<evidence type="ECO:0000259" key="1">
    <source>
        <dbReference type="Pfam" id="PF01872"/>
    </source>
</evidence>
<evidence type="ECO:0000313" key="2">
    <source>
        <dbReference type="EMBL" id="SHF07813.1"/>
    </source>
</evidence>
<organism evidence="2 3">
    <name type="scientific">Seinonella peptonophila</name>
    <dbReference type="NCBI Taxonomy" id="112248"/>
    <lineage>
        <taxon>Bacteria</taxon>
        <taxon>Bacillati</taxon>
        <taxon>Bacillota</taxon>
        <taxon>Bacilli</taxon>
        <taxon>Bacillales</taxon>
        <taxon>Thermoactinomycetaceae</taxon>
        <taxon>Seinonella</taxon>
    </lineage>
</organism>
<dbReference type="InterPro" id="IPR050765">
    <property type="entry name" value="Riboflavin_Biosynth_HTPR"/>
</dbReference>
<proteinExistence type="predicted"/>
<dbReference type="GO" id="GO:0008703">
    <property type="term" value="F:5-amino-6-(5-phosphoribosylamino)uracil reductase activity"/>
    <property type="evidence" value="ECO:0007669"/>
    <property type="project" value="InterPro"/>
</dbReference>
<evidence type="ECO:0000313" key="3">
    <source>
        <dbReference type="Proteomes" id="UP000184476"/>
    </source>
</evidence>
<dbReference type="GO" id="GO:0009231">
    <property type="term" value="P:riboflavin biosynthetic process"/>
    <property type="evidence" value="ECO:0007669"/>
    <property type="project" value="InterPro"/>
</dbReference>
<dbReference type="PANTHER" id="PTHR38011:SF11">
    <property type="entry name" value="2,5-DIAMINO-6-RIBOSYLAMINO-4(3H)-PYRIMIDINONE 5'-PHOSPHATE REDUCTASE"/>
    <property type="match status" value="1"/>
</dbReference>
<dbReference type="InterPro" id="IPR024072">
    <property type="entry name" value="DHFR-like_dom_sf"/>
</dbReference>
<dbReference type="SUPFAM" id="SSF53597">
    <property type="entry name" value="Dihydrofolate reductase-like"/>
    <property type="match status" value="1"/>
</dbReference>
<accession>A0A1M4YQ56</accession>
<reference evidence="2 3" key="1">
    <citation type="submission" date="2016-11" db="EMBL/GenBank/DDBJ databases">
        <authorList>
            <person name="Jaros S."/>
            <person name="Januszkiewicz K."/>
            <person name="Wedrychowicz H."/>
        </authorList>
    </citation>
    <scope>NUCLEOTIDE SEQUENCE [LARGE SCALE GENOMIC DNA]</scope>
    <source>
        <strain evidence="2 3">DSM 44666</strain>
    </source>
</reference>
<dbReference type="PANTHER" id="PTHR38011">
    <property type="entry name" value="DIHYDROFOLATE REDUCTASE FAMILY PROTEIN (AFU_ORTHOLOGUE AFUA_8G06820)"/>
    <property type="match status" value="1"/>
</dbReference>
<dbReference type="STRING" id="112248.SAMN05444392_10779"/>
<feature type="domain" description="Bacterial bifunctional deaminase-reductase C-terminal" evidence="1">
    <location>
        <begin position="3"/>
        <end position="181"/>
    </location>
</feature>
<keyword evidence="3" id="KW-1185">Reference proteome</keyword>
<dbReference type="Pfam" id="PF01872">
    <property type="entry name" value="RibD_C"/>
    <property type="match status" value="1"/>
</dbReference>
<gene>
    <name evidence="2" type="ORF">SAMN05444392_10779</name>
</gene>
<dbReference type="Gene3D" id="3.40.430.10">
    <property type="entry name" value="Dihydrofolate Reductase, subunit A"/>
    <property type="match status" value="1"/>
</dbReference>